<evidence type="ECO:0000256" key="1">
    <source>
        <dbReference type="SAM" id="MobiDB-lite"/>
    </source>
</evidence>
<dbReference type="Proteomes" id="UP000240357">
    <property type="component" value="Unassembled WGS sequence"/>
</dbReference>
<proteinExistence type="predicted"/>
<keyword evidence="2" id="KW-0732">Signal</keyword>
<feature type="signal peptide" evidence="2">
    <location>
        <begin position="1"/>
        <end position="24"/>
    </location>
</feature>
<comment type="caution">
    <text evidence="3">The sequence shown here is derived from an EMBL/GenBank/DDBJ whole genome shotgun (WGS) entry which is preliminary data.</text>
</comment>
<evidence type="ECO:0000256" key="2">
    <source>
        <dbReference type="SAM" id="SignalP"/>
    </source>
</evidence>
<evidence type="ECO:0000313" key="3">
    <source>
        <dbReference type="EMBL" id="PSR54241.1"/>
    </source>
</evidence>
<evidence type="ECO:0000313" key="4">
    <source>
        <dbReference type="Proteomes" id="UP000240357"/>
    </source>
</evidence>
<name>A0A2T2YFF2_9BACT</name>
<gene>
    <name evidence="3" type="ORF">AHMF7605_12260</name>
</gene>
<dbReference type="Gene3D" id="2.60.40.1120">
    <property type="entry name" value="Carboxypeptidase-like, regulatory domain"/>
    <property type="match status" value="1"/>
</dbReference>
<dbReference type="Pfam" id="PF13715">
    <property type="entry name" value="CarbopepD_reg_2"/>
    <property type="match status" value="1"/>
</dbReference>
<dbReference type="AlphaFoldDB" id="A0A2T2YFF2"/>
<feature type="chain" id="PRO_5015709842" description="Carboxypeptidase-like regulatory domain-containing protein" evidence="2">
    <location>
        <begin position="25"/>
        <end position="223"/>
    </location>
</feature>
<protein>
    <recommendedName>
        <fullName evidence="5">Carboxypeptidase-like regulatory domain-containing protein</fullName>
    </recommendedName>
</protein>
<evidence type="ECO:0008006" key="5">
    <source>
        <dbReference type="Google" id="ProtNLM"/>
    </source>
</evidence>
<dbReference type="InterPro" id="IPR008969">
    <property type="entry name" value="CarboxyPept-like_regulatory"/>
</dbReference>
<reference evidence="3 4" key="1">
    <citation type="submission" date="2018-03" db="EMBL/GenBank/DDBJ databases">
        <title>Adhaeribacter sp. HMF7605 Genome sequencing and assembly.</title>
        <authorList>
            <person name="Kang H."/>
            <person name="Kang J."/>
            <person name="Cha I."/>
            <person name="Kim H."/>
            <person name="Joh K."/>
        </authorList>
    </citation>
    <scope>NUCLEOTIDE SEQUENCE [LARGE SCALE GENOMIC DNA]</scope>
    <source>
        <strain evidence="3 4">HMF7605</strain>
    </source>
</reference>
<feature type="region of interest" description="Disordered" evidence="1">
    <location>
        <begin position="194"/>
        <end position="223"/>
    </location>
</feature>
<feature type="compositionally biased region" description="Basic and acidic residues" evidence="1">
    <location>
        <begin position="194"/>
        <end position="204"/>
    </location>
</feature>
<dbReference type="SUPFAM" id="SSF49464">
    <property type="entry name" value="Carboxypeptidase regulatory domain-like"/>
    <property type="match status" value="1"/>
</dbReference>
<dbReference type="RefSeq" id="WP_106929732.1">
    <property type="nucleotide sequence ID" value="NZ_PYFT01000001.1"/>
</dbReference>
<dbReference type="OrthoDB" id="978882at2"/>
<organism evidence="3 4">
    <name type="scientific">Adhaeribacter arboris</name>
    <dbReference type="NCBI Taxonomy" id="2072846"/>
    <lineage>
        <taxon>Bacteria</taxon>
        <taxon>Pseudomonadati</taxon>
        <taxon>Bacteroidota</taxon>
        <taxon>Cytophagia</taxon>
        <taxon>Cytophagales</taxon>
        <taxon>Hymenobacteraceae</taxon>
        <taxon>Adhaeribacter</taxon>
    </lineage>
</organism>
<sequence length="223" mass="25332">MQRQFLFFLVFLVLGLFVTGRACAQQSTNIQVNGTVVAATTKKPLANITVISKRLWRGTITNELGQFRITTLPGDTLYFRSVGYITKMYPITSSTPDETTITINLEEGNVMLQEIEVTIGPDYEKVNRYLRNQKKKPEPRAVVKPAPPKPLYEEKVFTPPPASIANPISFIYDQLSKEGRDRRKLQAILDEKAAVEKGKRDRAAQQKYDSLFLDHNQGYKHPE</sequence>
<accession>A0A2T2YFF2</accession>
<keyword evidence="4" id="KW-1185">Reference proteome</keyword>
<dbReference type="EMBL" id="PYFT01000001">
    <property type="protein sequence ID" value="PSR54241.1"/>
    <property type="molecule type" value="Genomic_DNA"/>
</dbReference>